<dbReference type="InterPro" id="IPR025836">
    <property type="entry name" value="Zn_knuckle_CX2CX4HX4C"/>
</dbReference>
<dbReference type="SUPFAM" id="SSF57756">
    <property type="entry name" value="Retrovirus zinc finger-like domains"/>
    <property type="match status" value="1"/>
</dbReference>
<keyword evidence="1" id="KW-0479">Metal-binding</keyword>
<comment type="caution">
    <text evidence="4">The sequence shown here is derived from an EMBL/GenBank/DDBJ whole genome shotgun (WGS) entry which is preliminary data.</text>
</comment>
<accession>A0A5C7HTV0</accession>
<dbReference type="AlphaFoldDB" id="A0A5C7HTV0"/>
<dbReference type="Proteomes" id="UP000323000">
    <property type="component" value="Chromosome 6"/>
</dbReference>
<feature type="compositionally biased region" description="Low complexity" evidence="2">
    <location>
        <begin position="447"/>
        <end position="456"/>
    </location>
</feature>
<evidence type="ECO:0000256" key="1">
    <source>
        <dbReference type="PROSITE-ProRule" id="PRU00047"/>
    </source>
</evidence>
<dbReference type="OrthoDB" id="1746909at2759"/>
<gene>
    <name evidence="4" type="ORF">EZV62_015120</name>
</gene>
<dbReference type="GO" id="GO:0003676">
    <property type="term" value="F:nucleic acid binding"/>
    <property type="evidence" value="ECO:0007669"/>
    <property type="project" value="InterPro"/>
</dbReference>
<evidence type="ECO:0000259" key="3">
    <source>
        <dbReference type="PROSITE" id="PS50158"/>
    </source>
</evidence>
<dbReference type="InterPro" id="IPR040256">
    <property type="entry name" value="At4g02000-like"/>
</dbReference>
<sequence length="507" mass="56878">MSANEIARLCENLSIKDEDREIHKVSGGVDTEGVKSVDHCLVVDIEAVGENVFMFFFDNPEDRIWVWQRGPWHFDKSLLVLEIPEGTGEISKMSFNRADFWVQIHNIPIMCMNRRMAKWLAEQIGEVIEIPSESRDCWGKFFRVKVRIDISRPLKRWLRLSLDQSGNIVVVGLKYERLPEFCFACGKIGHGINDCPDKEAKKEAMEGTNLRFGSWMRAPISEKTKDRSSSQVSGRSSVRDRSMGSSQGSRKKEILAIEMGHRGSQGSGPTGLLMGVGMTTAAYPRKTLGGEVTGDETVLDQMCVEDSRIGPSGSDINEAQEGKRNKSGQMGEAQRVDRTNIESQMVLEKAGSSTTDPIQTIQEQNTKMEIISSPMKTKKKWKRLAREKQSSMVTGLMASPLHRKWTSSITAKKAVRRNSLSPGYTKSSPRTNANKEKIKSESDRMRSPNSFPSSSSVGIEKKIQSCKRRVVFEKSEEAKDTKKLKLVNPTLPSFQSAKPAEQAHREQ</sequence>
<feature type="compositionally biased region" description="Polar residues" evidence="2">
    <location>
        <begin position="418"/>
        <end position="432"/>
    </location>
</feature>
<dbReference type="GO" id="GO:0008270">
    <property type="term" value="F:zinc ion binding"/>
    <property type="evidence" value="ECO:0007669"/>
    <property type="project" value="UniProtKB-KW"/>
</dbReference>
<feature type="domain" description="CCHC-type" evidence="3">
    <location>
        <begin position="182"/>
        <end position="197"/>
    </location>
</feature>
<evidence type="ECO:0000256" key="2">
    <source>
        <dbReference type="SAM" id="MobiDB-lite"/>
    </source>
</evidence>
<dbReference type="PROSITE" id="PS50158">
    <property type="entry name" value="ZF_CCHC"/>
    <property type="match status" value="1"/>
</dbReference>
<reference evidence="5" key="1">
    <citation type="journal article" date="2019" name="Gigascience">
        <title>De novo genome assembly of the endangered Acer yangbiense, a plant species with extremely small populations endemic to Yunnan Province, China.</title>
        <authorList>
            <person name="Yang J."/>
            <person name="Wariss H.M."/>
            <person name="Tao L."/>
            <person name="Zhang R."/>
            <person name="Yun Q."/>
            <person name="Hollingsworth P."/>
            <person name="Dao Z."/>
            <person name="Luo G."/>
            <person name="Guo H."/>
            <person name="Ma Y."/>
            <person name="Sun W."/>
        </authorList>
    </citation>
    <scope>NUCLEOTIDE SEQUENCE [LARGE SCALE GENOMIC DNA]</scope>
    <source>
        <strain evidence="5">cv. Malutang</strain>
    </source>
</reference>
<feature type="region of interest" description="Disordered" evidence="2">
    <location>
        <begin position="221"/>
        <end position="250"/>
    </location>
</feature>
<feature type="region of interest" description="Disordered" evidence="2">
    <location>
        <begin position="408"/>
        <end position="507"/>
    </location>
</feature>
<dbReference type="PANTHER" id="PTHR31286:SF167">
    <property type="entry name" value="OS09G0268800 PROTEIN"/>
    <property type="match status" value="1"/>
</dbReference>
<protein>
    <recommendedName>
        <fullName evidence="3">CCHC-type domain-containing protein</fullName>
    </recommendedName>
</protein>
<organism evidence="4 5">
    <name type="scientific">Acer yangbiense</name>
    <dbReference type="NCBI Taxonomy" id="1000413"/>
    <lineage>
        <taxon>Eukaryota</taxon>
        <taxon>Viridiplantae</taxon>
        <taxon>Streptophyta</taxon>
        <taxon>Embryophyta</taxon>
        <taxon>Tracheophyta</taxon>
        <taxon>Spermatophyta</taxon>
        <taxon>Magnoliopsida</taxon>
        <taxon>eudicotyledons</taxon>
        <taxon>Gunneridae</taxon>
        <taxon>Pentapetalae</taxon>
        <taxon>rosids</taxon>
        <taxon>malvids</taxon>
        <taxon>Sapindales</taxon>
        <taxon>Sapindaceae</taxon>
        <taxon>Hippocastanoideae</taxon>
        <taxon>Acereae</taxon>
        <taxon>Acer</taxon>
    </lineage>
</organism>
<keyword evidence="5" id="KW-1185">Reference proteome</keyword>
<name>A0A5C7HTV0_9ROSI</name>
<keyword evidence="1" id="KW-0862">Zinc</keyword>
<keyword evidence="1" id="KW-0863">Zinc-finger</keyword>
<feature type="compositionally biased region" description="Basic and acidic residues" evidence="2">
    <location>
        <begin position="433"/>
        <end position="446"/>
    </location>
</feature>
<feature type="region of interest" description="Disordered" evidence="2">
    <location>
        <begin position="307"/>
        <end position="339"/>
    </location>
</feature>
<dbReference type="InterPro" id="IPR036875">
    <property type="entry name" value="Znf_CCHC_sf"/>
</dbReference>
<dbReference type="InterPro" id="IPR001878">
    <property type="entry name" value="Znf_CCHC"/>
</dbReference>
<dbReference type="EMBL" id="VAHF01000006">
    <property type="protein sequence ID" value="TXG60547.1"/>
    <property type="molecule type" value="Genomic_DNA"/>
</dbReference>
<evidence type="ECO:0000313" key="4">
    <source>
        <dbReference type="EMBL" id="TXG60547.1"/>
    </source>
</evidence>
<feature type="compositionally biased region" description="Basic and acidic residues" evidence="2">
    <location>
        <begin position="470"/>
        <end position="483"/>
    </location>
</feature>
<dbReference type="PANTHER" id="PTHR31286">
    <property type="entry name" value="GLYCINE-RICH CELL WALL STRUCTURAL PROTEIN 1.8-LIKE"/>
    <property type="match status" value="1"/>
</dbReference>
<evidence type="ECO:0000313" key="5">
    <source>
        <dbReference type="Proteomes" id="UP000323000"/>
    </source>
</evidence>
<dbReference type="Pfam" id="PF14392">
    <property type="entry name" value="zf-CCHC_4"/>
    <property type="match status" value="1"/>
</dbReference>
<proteinExistence type="predicted"/>